<protein>
    <submittedName>
        <fullName evidence="1">Uncharacterized protein</fullName>
    </submittedName>
</protein>
<gene>
    <name evidence="1" type="ORF">CE91St3_33690</name>
</gene>
<organism evidence="1 2">
    <name type="scientific">Parabacteroides merdae</name>
    <dbReference type="NCBI Taxonomy" id="46503"/>
    <lineage>
        <taxon>Bacteria</taxon>
        <taxon>Pseudomonadati</taxon>
        <taxon>Bacteroidota</taxon>
        <taxon>Bacteroidia</taxon>
        <taxon>Bacteroidales</taxon>
        <taxon>Tannerellaceae</taxon>
        <taxon>Parabacteroides</taxon>
    </lineage>
</organism>
<evidence type="ECO:0000313" key="1">
    <source>
        <dbReference type="EMBL" id="GKH73506.1"/>
    </source>
</evidence>
<accession>A0AA37NSD3</accession>
<name>A0AA37NSD3_9BACT</name>
<evidence type="ECO:0000313" key="2">
    <source>
        <dbReference type="Proteomes" id="UP001055114"/>
    </source>
</evidence>
<comment type="caution">
    <text evidence="1">The sequence shown here is derived from an EMBL/GenBank/DDBJ whole genome shotgun (WGS) entry which is preliminary data.</text>
</comment>
<reference evidence="1" key="1">
    <citation type="submission" date="2022-01" db="EMBL/GenBank/DDBJ databases">
        <title>Novel bile acid biosynthetic pathways are enriched in the microbiome of centenarians.</title>
        <authorList>
            <person name="Sato Y."/>
            <person name="Atarashi K."/>
            <person name="Plichta R.D."/>
            <person name="Arai Y."/>
            <person name="Sasajima S."/>
            <person name="Kearney M.S."/>
            <person name="Suda W."/>
            <person name="Takeshita K."/>
            <person name="Sasaki T."/>
            <person name="Okamoto S."/>
            <person name="Skelly N.A."/>
            <person name="Okamura Y."/>
            <person name="Vlamakis H."/>
            <person name="Li Y."/>
            <person name="Tanoue T."/>
            <person name="Takei H."/>
            <person name="Nittono H."/>
            <person name="Narushima S."/>
            <person name="Irie J."/>
            <person name="Itoh H."/>
            <person name="Moriya K."/>
            <person name="Sugiura Y."/>
            <person name="Suematsu M."/>
            <person name="Moritoki N."/>
            <person name="Shibata S."/>
            <person name="Littman R.D."/>
            <person name="Fischbach A.M."/>
            <person name="Uwamino Y."/>
            <person name="Inoue T."/>
            <person name="Honda A."/>
            <person name="Hattori M."/>
            <person name="Murai T."/>
            <person name="Xavier J.R."/>
            <person name="Hirose N."/>
            <person name="Honda K."/>
        </authorList>
    </citation>
    <scope>NUCLEOTIDE SEQUENCE</scope>
    <source>
        <strain evidence="1">CE91-St3</strain>
    </source>
</reference>
<dbReference type="EMBL" id="BQNZ01000003">
    <property type="protein sequence ID" value="GKH73506.1"/>
    <property type="molecule type" value="Genomic_DNA"/>
</dbReference>
<dbReference type="AlphaFoldDB" id="A0AA37NSD3"/>
<proteinExistence type="predicted"/>
<sequence>MNKKEQLKFVHRYVKGITCQVIEQTRTGFRVVETTLVHGRRIIKEKVFDNMDFDPEFGCWVKVE</sequence>
<dbReference type="Proteomes" id="UP001055114">
    <property type="component" value="Unassembled WGS sequence"/>
</dbReference>
<dbReference type="RefSeq" id="WP_075965745.1">
    <property type="nucleotide sequence ID" value="NZ_BQNZ01000003.1"/>
</dbReference>